<dbReference type="InterPro" id="IPR018392">
    <property type="entry name" value="LysM"/>
</dbReference>
<dbReference type="GO" id="GO:0031640">
    <property type="term" value="P:killing of cells of another organism"/>
    <property type="evidence" value="ECO:0007669"/>
    <property type="project" value="UniProtKB-KW"/>
</dbReference>
<keyword evidence="1" id="KW-0929">Antimicrobial</keyword>
<feature type="chain" id="PRO_5038793405" description="Peptidoglycan hydrolase" evidence="6">
    <location>
        <begin position="24"/>
        <end position="475"/>
    </location>
</feature>
<evidence type="ECO:0000256" key="2">
    <source>
        <dbReference type="ARBA" id="ARBA00022638"/>
    </source>
</evidence>
<dbReference type="RefSeq" id="WP_120487748.1">
    <property type="nucleotide sequence ID" value="NZ_OUNC01000012.1"/>
</dbReference>
<organism evidence="8 9">
    <name type="scientific">Brochothrix thermosphacta</name>
    <name type="common">Microbacterium thermosphactum</name>
    <dbReference type="NCBI Taxonomy" id="2756"/>
    <lineage>
        <taxon>Bacteria</taxon>
        <taxon>Bacillati</taxon>
        <taxon>Bacillota</taxon>
        <taxon>Bacilli</taxon>
        <taxon>Bacillales</taxon>
        <taxon>Listeriaceae</taxon>
        <taxon>Brochothrix</taxon>
    </lineage>
</organism>
<feature type="signal peptide" evidence="6">
    <location>
        <begin position="1"/>
        <end position="23"/>
    </location>
</feature>
<evidence type="ECO:0000313" key="8">
    <source>
        <dbReference type="EMBL" id="SPP28324.1"/>
    </source>
</evidence>
<evidence type="ECO:0000256" key="4">
    <source>
        <dbReference type="ARBA" id="ARBA00032108"/>
    </source>
</evidence>
<dbReference type="PROSITE" id="PS51782">
    <property type="entry name" value="LYSM"/>
    <property type="match status" value="4"/>
</dbReference>
<dbReference type="EMBL" id="OUNC01000012">
    <property type="protein sequence ID" value="SPP28324.1"/>
    <property type="molecule type" value="Genomic_DNA"/>
</dbReference>
<name>A0A2X0QIA0_BROTH</name>
<feature type="domain" description="LysM" evidence="7">
    <location>
        <begin position="291"/>
        <end position="335"/>
    </location>
</feature>
<evidence type="ECO:0000256" key="1">
    <source>
        <dbReference type="ARBA" id="ARBA00022529"/>
    </source>
</evidence>
<feature type="domain" description="LysM" evidence="7">
    <location>
        <begin position="369"/>
        <end position="413"/>
    </location>
</feature>
<feature type="domain" description="LysM" evidence="7">
    <location>
        <begin position="430"/>
        <end position="474"/>
    </location>
</feature>
<keyword evidence="6" id="KW-0732">Signal</keyword>
<evidence type="ECO:0000313" key="9">
    <source>
        <dbReference type="Proteomes" id="UP000270190"/>
    </source>
</evidence>
<feature type="region of interest" description="Disordered" evidence="5">
    <location>
        <begin position="79"/>
        <end position="125"/>
    </location>
</feature>
<dbReference type="InterPro" id="IPR051056">
    <property type="entry name" value="Glycosyl_Hydrolase_73"/>
</dbReference>
<evidence type="ECO:0000256" key="3">
    <source>
        <dbReference type="ARBA" id="ARBA00022801"/>
    </source>
</evidence>
<dbReference type="CDD" id="cd00118">
    <property type="entry name" value="LysM"/>
    <property type="match status" value="4"/>
</dbReference>
<gene>
    <name evidence="8" type="ORF">BTBSAS_20194</name>
</gene>
<keyword evidence="2" id="KW-0081">Bacteriolytic enzyme</keyword>
<dbReference type="GO" id="GO:0004040">
    <property type="term" value="F:amidase activity"/>
    <property type="evidence" value="ECO:0007669"/>
    <property type="project" value="InterPro"/>
</dbReference>
<evidence type="ECO:0000256" key="6">
    <source>
        <dbReference type="SAM" id="SignalP"/>
    </source>
</evidence>
<keyword evidence="3" id="KW-0378">Hydrolase</keyword>
<accession>A0A2X0QIA0</accession>
<reference evidence="9" key="1">
    <citation type="submission" date="2018-04" db="EMBL/GenBank/DDBJ databases">
        <authorList>
            <person name="Illikoud N."/>
        </authorList>
    </citation>
    <scope>NUCLEOTIDE SEQUENCE [LARGE SCALE GENOMIC DNA]</scope>
</reference>
<dbReference type="SUPFAM" id="SSF54106">
    <property type="entry name" value="LysM domain"/>
    <property type="match status" value="4"/>
</dbReference>
<sequence length="475" mass="51027">MKKVTLATGLSVLALSAVITPQAAEASEANTNSYTVKKGDNLYRIAQKLGISVDSLKKINNIEENLIFVGQVLKTTATNQAPQTKAPQTQAPQTQAPQTQAPQTQAPQTQAPQTQAPQTFKPTTTIPSGHTADFAKAMAVAAQKAPSKGQLFTSVLIAQAILESGSGSSGLSANYNNYFGIKGSYQGQTVVLQTQEYVGSKLITINDGFKVYPSPTESIEDYYGLFTKSAWSQNHYSAFINAKNYKDAANALTGKYATDINYGAKLINLIEVYNLQQYDTDVALSSDTKMVTYTVKAGDTLKGIATKYKTSYEKIAENNHLKTPFIIYPNNKLKIEVEKTAAEKAADQKVTDNVPNNTTNTPAASNATANYKVKQGDTLSSIAYANGTTYDKIATLNKIAAPYTIFAGQTVKLPSSKVVTPVKKPATNAKSYTVKSGDTLTKIAAQHGTTWSELQVINKLASPNKLSIGQKITLK</sequence>
<evidence type="ECO:0000256" key="5">
    <source>
        <dbReference type="SAM" id="MobiDB-lite"/>
    </source>
</evidence>
<dbReference type="Gene3D" id="3.10.350.10">
    <property type="entry name" value="LysM domain"/>
    <property type="match status" value="4"/>
</dbReference>
<dbReference type="SMART" id="SM00047">
    <property type="entry name" value="LYZ2"/>
    <property type="match status" value="1"/>
</dbReference>
<dbReference type="InterPro" id="IPR002901">
    <property type="entry name" value="MGlyc_endo_b_GlcNAc-like_dom"/>
</dbReference>
<dbReference type="AlphaFoldDB" id="A0A2X0QIA0"/>
<dbReference type="Proteomes" id="UP000270190">
    <property type="component" value="Unassembled WGS sequence"/>
</dbReference>
<protein>
    <recommendedName>
        <fullName evidence="4">Peptidoglycan hydrolase</fullName>
    </recommendedName>
</protein>
<dbReference type="Pfam" id="PF01832">
    <property type="entry name" value="Glucosaminidase"/>
    <property type="match status" value="1"/>
</dbReference>
<dbReference type="Gene3D" id="1.10.530.10">
    <property type="match status" value="1"/>
</dbReference>
<dbReference type="PANTHER" id="PTHR33308">
    <property type="entry name" value="PEPTIDOGLYCAN HYDROLASE FLGJ"/>
    <property type="match status" value="1"/>
</dbReference>
<evidence type="ECO:0000259" key="7">
    <source>
        <dbReference type="PROSITE" id="PS51782"/>
    </source>
</evidence>
<dbReference type="Gene3D" id="4.10.80.30">
    <property type="entry name" value="DNA polymerase, domain 6"/>
    <property type="match status" value="1"/>
</dbReference>
<dbReference type="SMART" id="SM00257">
    <property type="entry name" value="LysM"/>
    <property type="match status" value="4"/>
</dbReference>
<proteinExistence type="predicted"/>
<feature type="domain" description="LysM" evidence="7">
    <location>
        <begin position="32"/>
        <end position="75"/>
    </location>
</feature>
<dbReference type="PANTHER" id="PTHR33308:SF9">
    <property type="entry name" value="PEPTIDOGLYCAN HYDROLASE FLGJ"/>
    <property type="match status" value="1"/>
</dbReference>
<dbReference type="GO" id="GO:0042742">
    <property type="term" value="P:defense response to bacterium"/>
    <property type="evidence" value="ECO:0007669"/>
    <property type="project" value="UniProtKB-KW"/>
</dbReference>
<dbReference type="Pfam" id="PF01476">
    <property type="entry name" value="LysM"/>
    <property type="match status" value="4"/>
</dbReference>
<dbReference type="InterPro" id="IPR036779">
    <property type="entry name" value="LysM_dom_sf"/>
</dbReference>